<dbReference type="EMBL" id="UINC01098828">
    <property type="protein sequence ID" value="SVC57641.1"/>
    <property type="molecule type" value="Genomic_DNA"/>
</dbReference>
<accession>A0A382NDH9</accession>
<sequence length="341" mass="40789">NKHYIPVVAANQVPAGVTPGTALDQYRDVFSISQHTTIFYDWCSENFKSSFINRFLRLKLTHLYLEVWKIYFSGFWTVREAIKHIEFKDEDCIFNKKDYKEWPQRDKGTFWQHTYLRDMFPDAYIINKLDYNVPYLEFANIPVNDEYDPSVSIEDTIMIETRNEIRVWCWLMYHLVGPFDIEVEFDEDYSERNIDGARLLSNFKFTSEFDGSYKLIINNKLTVDRDAKRTIHLCLPNKIKNFDLLEYRMRKRQIRQRHSLDEDLDGVLSDNIHITEDGMIVNYYDISFDDNFVDEGNMNDRYNEHDVLNFNAIFGTPNYIDAMDLEKYTINLKRTYMTGKH</sequence>
<organism evidence="1">
    <name type="scientific">marine metagenome</name>
    <dbReference type="NCBI Taxonomy" id="408172"/>
    <lineage>
        <taxon>unclassified sequences</taxon>
        <taxon>metagenomes</taxon>
        <taxon>ecological metagenomes</taxon>
    </lineage>
</organism>
<name>A0A382NDH9_9ZZZZ</name>
<dbReference type="AlphaFoldDB" id="A0A382NDH9"/>
<protein>
    <submittedName>
        <fullName evidence="1">Uncharacterized protein</fullName>
    </submittedName>
</protein>
<evidence type="ECO:0000313" key="1">
    <source>
        <dbReference type="EMBL" id="SVC57641.1"/>
    </source>
</evidence>
<feature type="non-terminal residue" evidence="1">
    <location>
        <position position="1"/>
    </location>
</feature>
<gene>
    <name evidence="1" type="ORF">METZ01_LOCUS310495</name>
</gene>
<reference evidence="1" key="1">
    <citation type="submission" date="2018-05" db="EMBL/GenBank/DDBJ databases">
        <authorList>
            <person name="Lanie J.A."/>
            <person name="Ng W.-L."/>
            <person name="Kazmierczak K.M."/>
            <person name="Andrzejewski T.M."/>
            <person name="Davidsen T.M."/>
            <person name="Wayne K.J."/>
            <person name="Tettelin H."/>
            <person name="Glass J.I."/>
            <person name="Rusch D."/>
            <person name="Podicherti R."/>
            <person name="Tsui H.-C.T."/>
            <person name="Winkler M.E."/>
        </authorList>
    </citation>
    <scope>NUCLEOTIDE SEQUENCE</scope>
</reference>
<proteinExistence type="predicted"/>